<gene>
    <name evidence="1" type="ORF">BJ138DRAFT_810495</name>
</gene>
<dbReference type="Proteomes" id="UP000790377">
    <property type="component" value="Unassembled WGS sequence"/>
</dbReference>
<comment type="caution">
    <text evidence="1">The sequence shown here is derived from an EMBL/GenBank/DDBJ whole genome shotgun (WGS) entry which is preliminary data.</text>
</comment>
<reference evidence="1" key="1">
    <citation type="journal article" date="2021" name="New Phytol.">
        <title>Evolutionary innovations through gain and loss of genes in the ectomycorrhizal Boletales.</title>
        <authorList>
            <person name="Wu G."/>
            <person name="Miyauchi S."/>
            <person name="Morin E."/>
            <person name="Kuo A."/>
            <person name="Drula E."/>
            <person name="Varga T."/>
            <person name="Kohler A."/>
            <person name="Feng B."/>
            <person name="Cao Y."/>
            <person name="Lipzen A."/>
            <person name="Daum C."/>
            <person name="Hundley H."/>
            <person name="Pangilinan J."/>
            <person name="Johnson J."/>
            <person name="Barry K."/>
            <person name="LaButti K."/>
            <person name="Ng V."/>
            <person name="Ahrendt S."/>
            <person name="Min B."/>
            <person name="Choi I.G."/>
            <person name="Park H."/>
            <person name="Plett J.M."/>
            <person name="Magnuson J."/>
            <person name="Spatafora J.W."/>
            <person name="Nagy L.G."/>
            <person name="Henrissat B."/>
            <person name="Grigoriev I.V."/>
            <person name="Yang Z.L."/>
            <person name="Xu J."/>
            <person name="Martin F.M."/>
        </authorList>
    </citation>
    <scope>NUCLEOTIDE SEQUENCE</scope>
    <source>
        <strain evidence="1">ATCC 28755</strain>
    </source>
</reference>
<organism evidence="1 2">
    <name type="scientific">Hygrophoropsis aurantiaca</name>
    <dbReference type="NCBI Taxonomy" id="72124"/>
    <lineage>
        <taxon>Eukaryota</taxon>
        <taxon>Fungi</taxon>
        <taxon>Dikarya</taxon>
        <taxon>Basidiomycota</taxon>
        <taxon>Agaricomycotina</taxon>
        <taxon>Agaricomycetes</taxon>
        <taxon>Agaricomycetidae</taxon>
        <taxon>Boletales</taxon>
        <taxon>Coniophorineae</taxon>
        <taxon>Hygrophoropsidaceae</taxon>
        <taxon>Hygrophoropsis</taxon>
    </lineage>
</organism>
<sequence>MSGSPAFVSDPSTISSDVDELRRLSCCGSLSTPRLRCCASFPVFFSLSSCPSGASWNSSTLPCLLSGSRDSTPFSAPSFRLPVTGESQTSGDSSVSPDDEKGGRIWGILELFTSIPVVFDSLLLFTVCISQLSFPPLTLGKPTELRAKGILPLVSIIGIRGLARPMVFGAAFLCCGILKQRNPHVYPDVQESVNKNVMRQ</sequence>
<accession>A0ACB8AG53</accession>
<evidence type="ECO:0000313" key="1">
    <source>
        <dbReference type="EMBL" id="KAH7912296.1"/>
    </source>
</evidence>
<keyword evidence="2" id="KW-1185">Reference proteome</keyword>
<protein>
    <submittedName>
        <fullName evidence="1">Uncharacterized protein</fullName>
    </submittedName>
</protein>
<proteinExistence type="predicted"/>
<evidence type="ECO:0000313" key="2">
    <source>
        <dbReference type="Proteomes" id="UP000790377"/>
    </source>
</evidence>
<name>A0ACB8AG53_9AGAM</name>
<dbReference type="EMBL" id="MU267655">
    <property type="protein sequence ID" value="KAH7912296.1"/>
    <property type="molecule type" value="Genomic_DNA"/>
</dbReference>